<gene>
    <name evidence="2" type="ORF">O6C86_01545</name>
</gene>
<name>A0AAP3MB51_LEGPN</name>
<sequence>MSKNSQLQENSKVEREIEEFIRRNYEEVDVYSGNLSSILRQLAFAEGVLFWFCYEQFNISIKIISFGWAFLLLYFVCDSIQYLLGYMHFKRQGDKYFKDYYEKKILNLDNYIHQDMPQSLNWMFRLKILTIVFSSVILLFGFLMGIYCTNN</sequence>
<dbReference type="AlphaFoldDB" id="A0AAP3MB51"/>
<keyword evidence="1" id="KW-1133">Transmembrane helix</keyword>
<dbReference type="RefSeq" id="WP_269565248.1">
    <property type="nucleotide sequence ID" value="NZ_CP114576.1"/>
</dbReference>
<evidence type="ECO:0000256" key="1">
    <source>
        <dbReference type="SAM" id="Phobius"/>
    </source>
</evidence>
<accession>A0AAP3MB51</accession>
<dbReference type="Proteomes" id="UP001071279">
    <property type="component" value="Unassembled WGS sequence"/>
</dbReference>
<feature type="transmembrane region" description="Helical" evidence="1">
    <location>
        <begin position="128"/>
        <end position="148"/>
    </location>
</feature>
<keyword evidence="1" id="KW-0812">Transmembrane</keyword>
<keyword evidence="1" id="KW-0472">Membrane</keyword>
<dbReference type="EMBL" id="JAPXIC010000003">
    <property type="protein sequence ID" value="MCZ4717901.1"/>
    <property type="molecule type" value="Genomic_DNA"/>
</dbReference>
<evidence type="ECO:0000313" key="2">
    <source>
        <dbReference type="EMBL" id="MCZ4717901.1"/>
    </source>
</evidence>
<evidence type="ECO:0000313" key="3">
    <source>
        <dbReference type="Proteomes" id="UP001071279"/>
    </source>
</evidence>
<organism evidence="2 3">
    <name type="scientific">Legionella pneumophila</name>
    <dbReference type="NCBI Taxonomy" id="446"/>
    <lineage>
        <taxon>Bacteria</taxon>
        <taxon>Pseudomonadati</taxon>
        <taxon>Pseudomonadota</taxon>
        <taxon>Gammaproteobacteria</taxon>
        <taxon>Legionellales</taxon>
        <taxon>Legionellaceae</taxon>
        <taxon>Legionella</taxon>
    </lineage>
</organism>
<feature type="transmembrane region" description="Helical" evidence="1">
    <location>
        <begin position="66"/>
        <end position="89"/>
    </location>
</feature>
<proteinExistence type="predicted"/>
<reference evidence="2" key="1">
    <citation type="submission" date="2022-12" db="EMBL/GenBank/DDBJ databases">
        <title>Comparative genomics of Legionella pneumophila isolates from the West Bank and Germany support molecular epidemiology of Legionnaires disease.</title>
        <authorList>
            <person name="Zayed A.R."/>
            <person name="Bitar D.M."/>
            <person name="Steinert M."/>
            <person name="Lueck C."/>
            <person name="Brettar I."/>
            <person name="Hoefle M.G."/>
            <person name="Bunk B."/>
        </authorList>
    </citation>
    <scope>NUCLEOTIDE SEQUENCE</scope>
    <source>
        <strain evidence="2">H23</strain>
    </source>
</reference>
<protein>
    <submittedName>
        <fullName evidence="2">Uncharacterized protein</fullName>
    </submittedName>
</protein>
<comment type="caution">
    <text evidence="2">The sequence shown here is derived from an EMBL/GenBank/DDBJ whole genome shotgun (WGS) entry which is preliminary data.</text>
</comment>